<gene>
    <name evidence="5" type="ORF">Ga0061067_102293</name>
</gene>
<keyword evidence="6" id="KW-1185">Reference proteome</keyword>
<accession>A0A0K6HQQ2</accession>
<evidence type="ECO:0000256" key="2">
    <source>
        <dbReference type="ARBA" id="ARBA00023002"/>
    </source>
</evidence>
<dbReference type="InterPro" id="IPR016161">
    <property type="entry name" value="Ald_DH/histidinol_DH"/>
</dbReference>
<reference evidence="6" key="1">
    <citation type="submission" date="2015-08" db="EMBL/GenBank/DDBJ databases">
        <authorList>
            <person name="Varghese N."/>
        </authorList>
    </citation>
    <scope>NUCLEOTIDE SEQUENCE [LARGE SCALE GENOMIC DNA]</scope>
    <source>
        <strain evidence="6">DSM 23407</strain>
    </source>
</reference>
<dbReference type="AlphaFoldDB" id="A0A0K6HQQ2"/>
<name>A0A0K6HQQ2_9HYPH</name>
<evidence type="ECO:0000313" key="6">
    <source>
        <dbReference type="Proteomes" id="UP000183900"/>
    </source>
</evidence>
<evidence type="ECO:0000259" key="4">
    <source>
        <dbReference type="Pfam" id="PF00171"/>
    </source>
</evidence>
<keyword evidence="2" id="KW-0560">Oxidoreductase</keyword>
<dbReference type="GO" id="GO:0016620">
    <property type="term" value="F:oxidoreductase activity, acting on the aldehyde or oxo group of donors, NAD or NADP as acceptor"/>
    <property type="evidence" value="ECO:0007669"/>
    <property type="project" value="InterPro"/>
</dbReference>
<dbReference type="PANTHER" id="PTHR42804:SF1">
    <property type="entry name" value="ALDEHYDE DEHYDROGENASE-RELATED"/>
    <property type="match status" value="1"/>
</dbReference>
<dbReference type="PANTHER" id="PTHR42804">
    <property type="entry name" value="ALDEHYDE DEHYDROGENASE"/>
    <property type="match status" value="1"/>
</dbReference>
<comment type="similarity">
    <text evidence="1">Belongs to the aldehyde dehydrogenase family.</text>
</comment>
<dbReference type="Gene3D" id="3.40.309.10">
    <property type="entry name" value="Aldehyde Dehydrogenase, Chain A, domain 2"/>
    <property type="match status" value="1"/>
</dbReference>
<dbReference type="InterPro" id="IPR016163">
    <property type="entry name" value="Ald_DH_C"/>
</dbReference>
<evidence type="ECO:0000313" key="5">
    <source>
        <dbReference type="EMBL" id="CUA93204.1"/>
    </source>
</evidence>
<dbReference type="Pfam" id="PF00171">
    <property type="entry name" value="Aldedh"/>
    <property type="match status" value="1"/>
</dbReference>
<dbReference type="SUPFAM" id="SSF53720">
    <property type="entry name" value="ALDH-like"/>
    <property type="match status" value="1"/>
</dbReference>
<protein>
    <submittedName>
        <fullName evidence="5">Aldehyde dehydrogenase family</fullName>
    </submittedName>
</protein>
<proteinExistence type="inferred from homology"/>
<organism evidence="5 6">
    <name type="scientific">Pannonibacter indicus</name>
    <dbReference type="NCBI Taxonomy" id="466044"/>
    <lineage>
        <taxon>Bacteria</taxon>
        <taxon>Pseudomonadati</taxon>
        <taxon>Pseudomonadota</taxon>
        <taxon>Alphaproteobacteria</taxon>
        <taxon>Hyphomicrobiales</taxon>
        <taxon>Stappiaceae</taxon>
        <taxon>Pannonibacter</taxon>
    </lineage>
</organism>
<dbReference type="Gene3D" id="3.40.605.10">
    <property type="entry name" value="Aldehyde Dehydrogenase, Chain A, domain 1"/>
    <property type="match status" value="1"/>
</dbReference>
<feature type="region of interest" description="Disordered" evidence="3">
    <location>
        <begin position="1"/>
        <end position="24"/>
    </location>
</feature>
<feature type="domain" description="Aldehyde dehydrogenase" evidence="4">
    <location>
        <begin position="29"/>
        <end position="112"/>
    </location>
</feature>
<evidence type="ECO:0000256" key="3">
    <source>
        <dbReference type="SAM" id="MobiDB-lite"/>
    </source>
</evidence>
<dbReference type="Proteomes" id="UP000183900">
    <property type="component" value="Unassembled WGS sequence"/>
</dbReference>
<sequence>MRMNSRDSSPASRASRSTGPAPASRCRALPVIGYNDLEEAIRAADDSPSGLDGSVWSSGPEKARAVASQLDYCTVWINKHGMIQPNTPFNGTKMSGLGVELGQEVLLEYTDILMMIL</sequence>
<evidence type="ECO:0000256" key="1">
    <source>
        <dbReference type="ARBA" id="ARBA00009986"/>
    </source>
</evidence>
<dbReference type="InterPro" id="IPR015590">
    <property type="entry name" value="Aldehyde_DH_dom"/>
</dbReference>
<dbReference type="InterPro" id="IPR016162">
    <property type="entry name" value="Ald_DH_N"/>
</dbReference>
<dbReference type="EMBL" id="CYHE01000002">
    <property type="protein sequence ID" value="CUA93204.1"/>
    <property type="molecule type" value="Genomic_DNA"/>
</dbReference>